<dbReference type="Proteomes" id="UP000188320">
    <property type="component" value="Unassembled WGS sequence"/>
</dbReference>
<evidence type="ECO:0000313" key="2">
    <source>
        <dbReference type="EMBL" id="OMH83805.1"/>
    </source>
</evidence>
<dbReference type="AlphaFoldDB" id="A0A1R1PS48"/>
<gene>
    <name evidence="2" type="ORF">AX774_g2687</name>
</gene>
<comment type="caution">
    <text evidence="2">The sequence shown here is derived from an EMBL/GenBank/DDBJ whole genome shotgun (WGS) entry which is preliminary data.</text>
</comment>
<dbReference type="EMBL" id="LSSK01000308">
    <property type="protein sequence ID" value="OMH83805.1"/>
    <property type="molecule type" value="Genomic_DNA"/>
</dbReference>
<evidence type="ECO:0000256" key="1">
    <source>
        <dbReference type="SAM" id="Phobius"/>
    </source>
</evidence>
<keyword evidence="1" id="KW-0812">Transmembrane</keyword>
<keyword evidence="1" id="KW-1133">Transmembrane helix</keyword>
<organism evidence="2 3">
    <name type="scientific">Zancudomyces culisetae</name>
    <name type="common">Gut fungus</name>
    <name type="synonym">Smittium culisetae</name>
    <dbReference type="NCBI Taxonomy" id="1213189"/>
    <lineage>
        <taxon>Eukaryota</taxon>
        <taxon>Fungi</taxon>
        <taxon>Fungi incertae sedis</taxon>
        <taxon>Zoopagomycota</taxon>
        <taxon>Kickxellomycotina</taxon>
        <taxon>Harpellomycetes</taxon>
        <taxon>Harpellales</taxon>
        <taxon>Legeriomycetaceae</taxon>
        <taxon>Zancudomyces</taxon>
    </lineage>
</organism>
<sequence length="86" mass="9965">MPSLFNRTSSDQFSPGYNCNSIVFKTHFWLTYTKYTKEHHQNQTYHGKNLRGNVHFQALFVIIILYSVVVVVVFVFVVVVVIVVVV</sequence>
<keyword evidence="3" id="KW-1185">Reference proteome</keyword>
<keyword evidence="1" id="KW-0472">Membrane</keyword>
<protein>
    <submittedName>
        <fullName evidence="2">Uncharacterized protein</fullName>
    </submittedName>
</protein>
<accession>A0A1R1PS48</accession>
<proteinExistence type="predicted"/>
<reference evidence="3" key="1">
    <citation type="submission" date="2017-01" db="EMBL/GenBank/DDBJ databases">
        <authorList>
            <person name="Wang Y."/>
            <person name="White M."/>
            <person name="Kvist S."/>
            <person name="Moncalvo J.-M."/>
        </authorList>
    </citation>
    <scope>NUCLEOTIDE SEQUENCE [LARGE SCALE GENOMIC DNA]</scope>
    <source>
        <strain evidence="3">COL-18-3</strain>
    </source>
</reference>
<name>A0A1R1PS48_ZANCU</name>
<feature type="transmembrane region" description="Helical" evidence="1">
    <location>
        <begin position="58"/>
        <end position="85"/>
    </location>
</feature>
<evidence type="ECO:0000313" key="3">
    <source>
        <dbReference type="Proteomes" id="UP000188320"/>
    </source>
</evidence>